<dbReference type="Proteomes" id="UP000717624">
    <property type="component" value="Unassembled WGS sequence"/>
</dbReference>
<reference evidence="1" key="1">
    <citation type="submission" date="2021-01" db="EMBL/GenBank/DDBJ databases">
        <title>Genomic Encyclopedia of Type Strains, Phase IV (KMG-IV): sequencing the most valuable type-strain genomes for metagenomic binning, comparative biology and taxonomic classification.</title>
        <authorList>
            <person name="Goeker M."/>
        </authorList>
    </citation>
    <scope>NUCLEOTIDE SEQUENCE</scope>
    <source>
        <strain evidence="1">DSM 25523</strain>
    </source>
</reference>
<keyword evidence="2" id="KW-1185">Reference proteome</keyword>
<dbReference type="RefSeq" id="WP_204518660.1">
    <property type="nucleotide sequence ID" value="NZ_BAABIN010000005.1"/>
</dbReference>
<protein>
    <submittedName>
        <fullName evidence="1">Uncharacterized protein</fullName>
    </submittedName>
</protein>
<gene>
    <name evidence="1" type="ORF">JOD01_002532</name>
</gene>
<evidence type="ECO:0000313" key="1">
    <source>
        <dbReference type="EMBL" id="MBM7590920.1"/>
    </source>
</evidence>
<accession>A0A938Y479</accession>
<dbReference type="EMBL" id="JAFBEB010000008">
    <property type="protein sequence ID" value="MBM7590920.1"/>
    <property type="molecule type" value="Genomic_DNA"/>
</dbReference>
<name>A0A938Y479_9BACL</name>
<organism evidence="1 2">
    <name type="scientific">Brevibacillus fulvus</name>
    <dbReference type="NCBI Taxonomy" id="1125967"/>
    <lineage>
        <taxon>Bacteria</taxon>
        <taxon>Bacillati</taxon>
        <taxon>Bacillota</taxon>
        <taxon>Bacilli</taxon>
        <taxon>Bacillales</taxon>
        <taxon>Paenibacillaceae</taxon>
        <taxon>Brevibacillus</taxon>
    </lineage>
</organism>
<evidence type="ECO:0000313" key="2">
    <source>
        <dbReference type="Proteomes" id="UP000717624"/>
    </source>
</evidence>
<comment type="caution">
    <text evidence="1">The sequence shown here is derived from an EMBL/GenBank/DDBJ whole genome shotgun (WGS) entry which is preliminary data.</text>
</comment>
<sequence length="58" mass="6950">MTKAQEWNRRVLEVLEQTYPYDAKLMALFVQDGERQNQLYAERLTEFRKQVEAREGTA</sequence>
<proteinExistence type="predicted"/>
<dbReference type="AlphaFoldDB" id="A0A938Y479"/>